<evidence type="ECO:0000313" key="8">
    <source>
        <dbReference type="Proteomes" id="UP000695022"/>
    </source>
</evidence>
<accession>A0ABM1FAV3</accession>
<evidence type="ECO:0000259" key="7">
    <source>
        <dbReference type="Pfam" id="PF04893"/>
    </source>
</evidence>
<comment type="similarity">
    <text evidence="2 6">Belongs to the YIP1 family.</text>
</comment>
<comment type="subcellular location">
    <subcellularLocation>
        <location evidence="6">Golgi apparatus membrane</location>
        <topology evidence="6">Multi-pass membrane protein</topology>
    </subcellularLocation>
    <subcellularLocation>
        <location evidence="1">Membrane</location>
        <topology evidence="1">Multi-pass membrane protein</topology>
    </subcellularLocation>
</comment>
<protein>
    <recommendedName>
        <fullName evidence="6">Protein YIPF</fullName>
    </recommendedName>
</protein>
<feature type="transmembrane region" description="Helical" evidence="6">
    <location>
        <begin position="234"/>
        <end position="259"/>
    </location>
</feature>
<keyword evidence="4 6" id="KW-1133">Transmembrane helix</keyword>
<dbReference type="GeneID" id="106821331"/>
<feature type="transmembrane region" description="Helical" evidence="6">
    <location>
        <begin position="205"/>
        <end position="227"/>
    </location>
</feature>
<evidence type="ECO:0000256" key="5">
    <source>
        <dbReference type="ARBA" id="ARBA00023136"/>
    </source>
</evidence>
<dbReference type="Proteomes" id="UP000695022">
    <property type="component" value="Unplaced"/>
</dbReference>
<feature type="transmembrane region" description="Helical" evidence="6">
    <location>
        <begin position="178"/>
        <end position="199"/>
    </location>
</feature>
<name>A0ABM1FAV3_PRICU</name>
<dbReference type="RefSeq" id="XP_014681574.1">
    <property type="nucleotide sequence ID" value="XM_014826088.1"/>
</dbReference>
<proteinExistence type="inferred from homology"/>
<dbReference type="InterPro" id="IPR006977">
    <property type="entry name" value="Yip1_dom"/>
</dbReference>
<gene>
    <name evidence="9" type="primary">LOC106821331</name>
</gene>
<evidence type="ECO:0000256" key="3">
    <source>
        <dbReference type="ARBA" id="ARBA00022692"/>
    </source>
</evidence>
<feature type="domain" description="Yip1" evidence="7">
    <location>
        <begin position="95"/>
        <end position="251"/>
    </location>
</feature>
<sequence>MALSGYVPAADDQLEFQDFPEDEVGPAAPNSFTGLPDPHDAEEKDDLLTGDRTQASFWTFEYYQAFFDVDTHQVMSRLLGSFIPRLHSNYLQTYIRPNPDLYGPFWVCATLICTIAISGDLAAFMQTSGKMDFAWQADFKKVSIAATAIFCYAWLVPLILWALLWFRGSSSSYTFLEIACVYGYSLTVYVPISILWVIPFVWLRWLLLVIGTSTSGFVLLWAFWPAVRDEGKKIIGIGCMLLVGLMHVGLAIGFLLYFFQVPEYTTGSTITPAANTTMSTTTTKMPSNVT</sequence>
<dbReference type="InterPro" id="IPR039765">
    <property type="entry name" value="Yip5/YIPF1/YIPF2"/>
</dbReference>
<keyword evidence="8" id="KW-1185">Reference proteome</keyword>
<keyword evidence="3 6" id="KW-0812">Transmembrane</keyword>
<evidence type="ECO:0000256" key="2">
    <source>
        <dbReference type="ARBA" id="ARBA00010596"/>
    </source>
</evidence>
<reference evidence="9" key="1">
    <citation type="submission" date="2025-08" db="UniProtKB">
        <authorList>
            <consortium name="RefSeq"/>
        </authorList>
    </citation>
    <scope>IDENTIFICATION</scope>
</reference>
<evidence type="ECO:0000256" key="1">
    <source>
        <dbReference type="ARBA" id="ARBA00004141"/>
    </source>
</evidence>
<organism evidence="8 9">
    <name type="scientific">Priapulus caudatus</name>
    <name type="common">Priapulid worm</name>
    <dbReference type="NCBI Taxonomy" id="37621"/>
    <lineage>
        <taxon>Eukaryota</taxon>
        <taxon>Metazoa</taxon>
        <taxon>Ecdysozoa</taxon>
        <taxon>Scalidophora</taxon>
        <taxon>Priapulida</taxon>
        <taxon>Priapulimorpha</taxon>
        <taxon>Priapulimorphida</taxon>
        <taxon>Priapulidae</taxon>
        <taxon>Priapulus</taxon>
    </lineage>
</organism>
<evidence type="ECO:0000313" key="9">
    <source>
        <dbReference type="RefSeq" id="XP_014681574.1"/>
    </source>
</evidence>
<evidence type="ECO:0000256" key="4">
    <source>
        <dbReference type="ARBA" id="ARBA00022989"/>
    </source>
</evidence>
<dbReference type="PANTHER" id="PTHR12822">
    <property type="entry name" value="PROTEIN YIPF"/>
    <property type="match status" value="1"/>
</dbReference>
<dbReference type="PANTHER" id="PTHR12822:SF2">
    <property type="entry name" value="PROTEIN YIPF"/>
    <property type="match status" value="1"/>
</dbReference>
<dbReference type="Pfam" id="PF04893">
    <property type="entry name" value="Yip1"/>
    <property type="match status" value="1"/>
</dbReference>
<feature type="transmembrane region" description="Helical" evidence="6">
    <location>
        <begin position="101"/>
        <end position="124"/>
    </location>
</feature>
<feature type="transmembrane region" description="Helical" evidence="6">
    <location>
        <begin position="144"/>
        <end position="166"/>
    </location>
</feature>
<evidence type="ECO:0000256" key="6">
    <source>
        <dbReference type="RuleBase" id="RU361264"/>
    </source>
</evidence>
<keyword evidence="5 6" id="KW-0472">Membrane</keyword>